<evidence type="ECO:0000313" key="6">
    <source>
        <dbReference type="EMBL" id="KAF8403530.1"/>
    </source>
</evidence>
<proteinExistence type="predicted"/>
<dbReference type="Proteomes" id="UP000655225">
    <property type="component" value="Unassembled WGS sequence"/>
</dbReference>
<evidence type="ECO:0000259" key="5">
    <source>
        <dbReference type="Pfam" id="PF24763"/>
    </source>
</evidence>
<dbReference type="EMBL" id="JABCRI010000007">
    <property type="protein sequence ID" value="KAF8403530.1"/>
    <property type="molecule type" value="Genomic_DNA"/>
</dbReference>
<evidence type="ECO:0000256" key="1">
    <source>
        <dbReference type="ARBA" id="ARBA00004141"/>
    </source>
</evidence>
<dbReference type="PANTHER" id="PTHR34118">
    <property type="entry name" value="NF-KAPPA-B INHIBITOR-LIKE PROTEIN-RELATED"/>
    <property type="match status" value="1"/>
</dbReference>
<dbReference type="PANTHER" id="PTHR34118:SF1">
    <property type="entry name" value="NF-KAPPA-B INHIBITOR-LIKE PROTEIN"/>
    <property type="match status" value="1"/>
</dbReference>
<evidence type="ECO:0000313" key="7">
    <source>
        <dbReference type="Proteomes" id="UP000655225"/>
    </source>
</evidence>
<dbReference type="Pfam" id="PF24763">
    <property type="entry name" value="CGL160_C"/>
    <property type="match status" value="1"/>
</dbReference>
<comment type="caution">
    <text evidence="6">The sequence shown here is derived from an EMBL/GenBank/DDBJ whole genome shotgun (WGS) entry which is preliminary data.</text>
</comment>
<reference evidence="6 7" key="1">
    <citation type="submission" date="2020-04" db="EMBL/GenBank/DDBJ databases">
        <title>Plant Genome Project.</title>
        <authorList>
            <person name="Zhang R.-G."/>
        </authorList>
    </citation>
    <scope>NUCLEOTIDE SEQUENCE [LARGE SCALE GENOMIC DNA]</scope>
    <source>
        <strain evidence="6">YNK0</strain>
        <tissue evidence="6">Leaf</tissue>
    </source>
</reference>
<feature type="domain" description="CGL160/ATPI" evidence="5">
    <location>
        <begin position="135"/>
        <end position="248"/>
    </location>
</feature>
<evidence type="ECO:0000256" key="4">
    <source>
        <dbReference type="ARBA" id="ARBA00023136"/>
    </source>
</evidence>
<keyword evidence="4" id="KW-0472">Membrane</keyword>
<dbReference type="InterPro" id="IPR056309">
    <property type="entry name" value="CGL160/ATPI_dom"/>
</dbReference>
<evidence type="ECO:0000256" key="2">
    <source>
        <dbReference type="ARBA" id="ARBA00022692"/>
    </source>
</evidence>
<evidence type="ECO:0000256" key="3">
    <source>
        <dbReference type="ARBA" id="ARBA00022989"/>
    </source>
</evidence>
<keyword evidence="7" id="KW-1185">Reference proteome</keyword>
<comment type="subcellular location">
    <subcellularLocation>
        <location evidence="1">Membrane</location>
        <topology evidence="1">Multi-pass membrane protein</topology>
    </subcellularLocation>
</comment>
<protein>
    <recommendedName>
        <fullName evidence="5">CGL160/ATPI domain-containing protein</fullName>
    </recommendedName>
</protein>
<keyword evidence="3" id="KW-1133">Transmembrane helix</keyword>
<accession>A0A834ZDB8</accession>
<dbReference type="OMA" id="VKGCSMA"/>
<name>A0A834ZDB8_TETSI</name>
<keyword evidence="2" id="KW-0812">Transmembrane</keyword>
<gene>
    <name evidence="6" type="ORF">HHK36_011634</name>
</gene>
<organism evidence="6 7">
    <name type="scientific">Tetracentron sinense</name>
    <name type="common">Spur-leaf</name>
    <dbReference type="NCBI Taxonomy" id="13715"/>
    <lineage>
        <taxon>Eukaryota</taxon>
        <taxon>Viridiplantae</taxon>
        <taxon>Streptophyta</taxon>
        <taxon>Embryophyta</taxon>
        <taxon>Tracheophyta</taxon>
        <taxon>Spermatophyta</taxon>
        <taxon>Magnoliopsida</taxon>
        <taxon>Trochodendrales</taxon>
        <taxon>Trochodendraceae</taxon>
        <taxon>Tetracentron</taxon>
    </lineage>
</organism>
<dbReference type="GO" id="GO:0016020">
    <property type="term" value="C:membrane"/>
    <property type="evidence" value="ECO:0007669"/>
    <property type="project" value="UniProtKB-SubCell"/>
</dbReference>
<dbReference type="AlphaFoldDB" id="A0A834ZDB8"/>
<sequence>MPFQGELQEFQLSEALLLAAFDVNGKRSTASELTGEDVLQTFLKERQLNGDFISKVSDILWQRGVMELVDSEASLVDNPQQLDEVMENEDEGGFLKLTKTHEWIAGDNMAPINKKAVAKELQNDSERRKRLELLKYEAIKREMLLLTASIGTACTGYCLVVLSVQAAVSYAAGVLFRIGIRSEDLTNLFERTAKGSIFALSSPRLVIPAAIYGLWALSQHFSSDFFDFQLVPAMLGMFAYKAAALVQVYRDNEDLRLIFPDSEEGSSAQ</sequence>
<dbReference type="OrthoDB" id="2019080at2759"/>